<proteinExistence type="predicted"/>
<dbReference type="Proteomes" id="UP000274756">
    <property type="component" value="Unassembled WGS sequence"/>
</dbReference>
<dbReference type="AlphaFoldDB" id="A0A0N4U124"/>
<accession>A0A0N4U124</accession>
<name>A0A0N4U124_DRAME</name>
<dbReference type="EMBL" id="UYYG01001150">
    <property type="protein sequence ID" value="VDN54666.1"/>
    <property type="molecule type" value="Genomic_DNA"/>
</dbReference>
<reference evidence="1 3" key="2">
    <citation type="submission" date="2018-11" db="EMBL/GenBank/DDBJ databases">
        <authorList>
            <consortium name="Pathogen Informatics"/>
        </authorList>
    </citation>
    <scope>NUCLEOTIDE SEQUENCE [LARGE SCALE GENOMIC DNA]</scope>
</reference>
<protein>
    <submittedName>
        <fullName evidence="4">DUF3408 domain-containing protein</fullName>
    </submittedName>
</protein>
<sequence>MAEKDFIERNYAASEQTVKPEIGNIQYESPAVNDENHPLEINEECALKTGTERFRQKLAEQPLQSFLSAKDSPEGVAMIYYQAMYTQTHWQVSAN</sequence>
<reference evidence="4" key="1">
    <citation type="submission" date="2017-02" db="UniProtKB">
        <authorList>
            <consortium name="WormBaseParasite"/>
        </authorList>
    </citation>
    <scope>IDENTIFICATION</scope>
</reference>
<evidence type="ECO:0000313" key="3">
    <source>
        <dbReference type="Proteomes" id="UP000274756"/>
    </source>
</evidence>
<evidence type="ECO:0000313" key="2">
    <source>
        <dbReference type="Proteomes" id="UP000038040"/>
    </source>
</evidence>
<evidence type="ECO:0000313" key="1">
    <source>
        <dbReference type="EMBL" id="VDN54666.1"/>
    </source>
</evidence>
<organism evidence="2 4">
    <name type="scientific">Dracunculus medinensis</name>
    <name type="common">Guinea worm</name>
    <dbReference type="NCBI Taxonomy" id="318479"/>
    <lineage>
        <taxon>Eukaryota</taxon>
        <taxon>Metazoa</taxon>
        <taxon>Ecdysozoa</taxon>
        <taxon>Nematoda</taxon>
        <taxon>Chromadorea</taxon>
        <taxon>Rhabditida</taxon>
        <taxon>Spirurina</taxon>
        <taxon>Dracunculoidea</taxon>
        <taxon>Dracunculidae</taxon>
        <taxon>Dracunculus</taxon>
    </lineage>
</organism>
<dbReference type="WBParaSite" id="DME_0000027901-mRNA-1">
    <property type="protein sequence ID" value="DME_0000027901-mRNA-1"/>
    <property type="gene ID" value="DME_0000027901"/>
</dbReference>
<keyword evidence="3" id="KW-1185">Reference proteome</keyword>
<evidence type="ECO:0000313" key="4">
    <source>
        <dbReference type="WBParaSite" id="DME_0000027901-mRNA-1"/>
    </source>
</evidence>
<gene>
    <name evidence="1" type="ORF">DME_LOCUS4639</name>
</gene>
<dbReference type="Proteomes" id="UP000038040">
    <property type="component" value="Unplaced"/>
</dbReference>